<name>A0ABT2TNB9_9FIRM</name>
<evidence type="ECO:0000256" key="1">
    <source>
        <dbReference type="SAM" id="Phobius"/>
    </source>
</evidence>
<gene>
    <name evidence="2" type="ORF">OCV88_13285</name>
</gene>
<dbReference type="InterPro" id="IPR036374">
    <property type="entry name" value="OxRdtase_Mopterin-bd_sf"/>
</dbReference>
<proteinExistence type="predicted"/>
<keyword evidence="1" id="KW-0472">Membrane</keyword>
<keyword evidence="1" id="KW-1133">Transmembrane helix</keyword>
<accession>A0ABT2TNB9</accession>
<dbReference type="Gene3D" id="3.90.420.10">
    <property type="entry name" value="Oxidoreductase, molybdopterin-binding domain"/>
    <property type="match status" value="1"/>
</dbReference>
<evidence type="ECO:0000313" key="2">
    <source>
        <dbReference type="EMBL" id="MCU6763286.1"/>
    </source>
</evidence>
<protein>
    <recommendedName>
        <fullName evidence="4">Oxidoreductase molybdopterin-binding domain-containing protein</fullName>
    </recommendedName>
</protein>
<sequence>MEKEDYKKLNLRNGIDHSVASDTSCEKHPEGKKRNIRRWIVLLAVAAVIIIGLRITVGPTILWADISAYADDKILITGLTDEDFYVTPEELSHLELEKVTAVGKSQKAGTVKGVGPTLDTFLAQYGKTREDFKQIKFYADDDYTTALVKTLEEKEIVFSIANGRESLEKGQQPLRIVIPEEDSGKWIRMVTKIEFTVK</sequence>
<keyword evidence="3" id="KW-1185">Reference proteome</keyword>
<organism evidence="2 3">
    <name type="scientific">Brotonthovivens ammoniilytica</name>
    <dbReference type="NCBI Taxonomy" id="2981725"/>
    <lineage>
        <taxon>Bacteria</taxon>
        <taxon>Bacillati</taxon>
        <taxon>Bacillota</taxon>
        <taxon>Clostridia</taxon>
        <taxon>Lachnospirales</taxon>
        <taxon>Lachnospiraceae</taxon>
        <taxon>Brotonthovivens</taxon>
    </lineage>
</organism>
<dbReference type="Proteomes" id="UP001652442">
    <property type="component" value="Unassembled WGS sequence"/>
</dbReference>
<dbReference type="EMBL" id="JAOQJQ010000006">
    <property type="protein sequence ID" value="MCU6763286.1"/>
    <property type="molecule type" value="Genomic_DNA"/>
</dbReference>
<dbReference type="SUPFAM" id="SSF56524">
    <property type="entry name" value="Oxidoreductase molybdopterin-binding domain"/>
    <property type="match status" value="1"/>
</dbReference>
<reference evidence="2 3" key="1">
    <citation type="journal article" date="2021" name="ISME Commun">
        <title>Automated analysis of genomic sequences facilitates high-throughput and comprehensive description of bacteria.</title>
        <authorList>
            <person name="Hitch T.C.A."/>
        </authorList>
    </citation>
    <scope>NUCLEOTIDE SEQUENCE [LARGE SCALE GENOMIC DNA]</scope>
    <source>
        <strain evidence="2 3">Sanger_109</strain>
    </source>
</reference>
<keyword evidence="1" id="KW-0812">Transmembrane</keyword>
<dbReference type="RefSeq" id="WP_158425929.1">
    <property type="nucleotide sequence ID" value="NZ_JAOQJQ010000006.1"/>
</dbReference>
<comment type="caution">
    <text evidence="2">The sequence shown here is derived from an EMBL/GenBank/DDBJ whole genome shotgun (WGS) entry which is preliminary data.</text>
</comment>
<evidence type="ECO:0000313" key="3">
    <source>
        <dbReference type="Proteomes" id="UP001652442"/>
    </source>
</evidence>
<feature type="transmembrane region" description="Helical" evidence="1">
    <location>
        <begin position="39"/>
        <end position="64"/>
    </location>
</feature>
<evidence type="ECO:0008006" key="4">
    <source>
        <dbReference type="Google" id="ProtNLM"/>
    </source>
</evidence>